<feature type="coiled-coil region" evidence="1">
    <location>
        <begin position="106"/>
        <end position="154"/>
    </location>
</feature>
<gene>
    <name evidence="3" type="ORF">TrCOL_g469</name>
</gene>
<feature type="compositionally biased region" description="Basic residues" evidence="2">
    <location>
        <begin position="24"/>
        <end position="37"/>
    </location>
</feature>
<feature type="region of interest" description="Disordered" evidence="2">
    <location>
        <begin position="684"/>
        <end position="777"/>
    </location>
</feature>
<keyword evidence="1" id="KW-0175">Coiled coil</keyword>
<evidence type="ECO:0000256" key="2">
    <source>
        <dbReference type="SAM" id="MobiDB-lite"/>
    </source>
</evidence>
<feature type="region of interest" description="Disordered" evidence="2">
    <location>
        <begin position="252"/>
        <end position="299"/>
    </location>
</feature>
<feature type="region of interest" description="Disordered" evidence="2">
    <location>
        <begin position="1"/>
        <end position="79"/>
    </location>
</feature>
<feature type="compositionally biased region" description="Low complexity" evidence="2">
    <location>
        <begin position="52"/>
        <end position="63"/>
    </location>
</feature>
<feature type="compositionally biased region" description="Low complexity" evidence="2">
    <location>
        <begin position="260"/>
        <end position="274"/>
    </location>
</feature>
<organism evidence="3 4">
    <name type="scientific">Triparma columacea</name>
    <dbReference type="NCBI Taxonomy" id="722753"/>
    <lineage>
        <taxon>Eukaryota</taxon>
        <taxon>Sar</taxon>
        <taxon>Stramenopiles</taxon>
        <taxon>Ochrophyta</taxon>
        <taxon>Bolidophyceae</taxon>
        <taxon>Parmales</taxon>
        <taxon>Triparmaceae</taxon>
        <taxon>Triparma</taxon>
    </lineage>
</organism>
<evidence type="ECO:0000313" key="4">
    <source>
        <dbReference type="Proteomes" id="UP001165065"/>
    </source>
</evidence>
<dbReference type="EMBL" id="BRYA01000410">
    <property type="protein sequence ID" value="GMI48612.1"/>
    <property type="molecule type" value="Genomic_DNA"/>
</dbReference>
<evidence type="ECO:0000313" key="3">
    <source>
        <dbReference type="EMBL" id="GMI48612.1"/>
    </source>
</evidence>
<feature type="compositionally biased region" description="Basic residues" evidence="2">
    <location>
        <begin position="692"/>
        <end position="702"/>
    </location>
</feature>
<dbReference type="OrthoDB" id="199196at2759"/>
<feature type="compositionally biased region" description="Acidic residues" evidence="2">
    <location>
        <begin position="767"/>
        <end position="777"/>
    </location>
</feature>
<feature type="compositionally biased region" description="Low complexity" evidence="2">
    <location>
        <begin position="313"/>
        <end position="326"/>
    </location>
</feature>
<feature type="region of interest" description="Disordered" evidence="2">
    <location>
        <begin position="307"/>
        <end position="326"/>
    </location>
</feature>
<reference evidence="4" key="1">
    <citation type="journal article" date="2023" name="Commun. Biol.">
        <title>Genome analysis of Parmales, the sister group of diatoms, reveals the evolutionary specialization of diatoms from phago-mixotrophs to photoautotrophs.</title>
        <authorList>
            <person name="Ban H."/>
            <person name="Sato S."/>
            <person name="Yoshikawa S."/>
            <person name="Yamada K."/>
            <person name="Nakamura Y."/>
            <person name="Ichinomiya M."/>
            <person name="Sato N."/>
            <person name="Blanc-Mathieu R."/>
            <person name="Endo H."/>
            <person name="Kuwata A."/>
            <person name="Ogata H."/>
        </authorList>
    </citation>
    <scope>NUCLEOTIDE SEQUENCE [LARGE SCALE GENOMIC DNA]</scope>
</reference>
<comment type="caution">
    <text evidence="3">The sequence shown here is derived from an EMBL/GenBank/DDBJ whole genome shotgun (WGS) entry which is preliminary data.</text>
</comment>
<name>A0A9W7LGH6_9STRA</name>
<feature type="compositionally biased region" description="Acidic residues" evidence="2">
    <location>
        <begin position="722"/>
        <end position="751"/>
    </location>
</feature>
<dbReference type="Proteomes" id="UP001165065">
    <property type="component" value="Unassembled WGS sequence"/>
</dbReference>
<keyword evidence="4" id="KW-1185">Reference proteome</keyword>
<evidence type="ECO:0000256" key="1">
    <source>
        <dbReference type="SAM" id="Coils"/>
    </source>
</evidence>
<feature type="coiled-coil region" evidence="1">
    <location>
        <begin position="359"/>
        <end position="457"/>
    </location>
</feature>
<feature type="compositionally biased region" description="Low complexity" evidence="2">
    <location>
        <begin position="282"/>
        <end position="291"/>
    </location>
</feature>
<accession>A0A9W7LGH6</accession>
<proteinExistence type="predicted"/>
<sequence length="1005" mass="112647">MIAASSPTVPLQPRQFPGSGKSPNTKRKIKKKKKKKKATPDFDVTTNTAPFSGESDAASAESSVGRLSGVSARSGKDNPAYNNLLMQIERLELQNIGSKLNEHKSRSVLSEEKRKHEGVLQEVENKLRESQWEVEALKQKQSELMDNLRSSKESFVALETKISSQESSFLGIVAKQSASHAYTMGLKDRVKDRVANSDMLNALHSTILENEHLSEELLSLRSSVLQLSEVIEHLEFEGLQKDFHIKELASAVPPVPSAPPSRARIRSASSGSPSAKPPSPSAPRLSPPKLANLGGSFNMSSSQMADLDEKISNSKSPAARRASAKKNNVTSLISSWFGDAQDARKDGQRVGQEKSLIIENAVLNAAKRAEQEAEESKKALKLNKQKERAKFMKAARSLKKGPGKIVVALTKSEKEVDFLREKIKMLEERDAETRALLEKAEETIVGMVNNAEREAANILEMNFRDGVWGKEERKNFTSSSSSNQEWAERCSQLEMQKEALLDLLKSYDGTGEVDLAGLPADLARLATYKCGSEVKLRSHLRKALGLAGNVKDEDLLEEVKFAVEEVLRLRKEVADWEKKEKEGALLEKDHLQENDAVHELVVAKEIQMSHTRSRAHSAALSDAHLAAKSAQDNPRVVRPPSPTLVEDKELVMGIQEDKAQHRKHTVGHSGVEDAVKAMEEYEKHEEIDKIKKSGRKRAHTVMHRSMDDAMTSFVMKRKKEEEEGEEEGDEDEDDDSSEASNDEDENFEDEEGKGGDGARRQRMPNIDSEEEPKEPEIISEEILYQDLKLLLHRQKMFTDPLGNELSLTISTYLIPIDDASQFSRFRIKAYDSVVGREMCMDVGEIELRRSLKHDPKSFTYNETDEEFHEQVLDRLKLVPTHDLNHDGFVNADDVVREDLNLALMEMENFTPLKMSIEVGPKAVEKKRKAMEEEERRKAERESLLLDYKMHSERLKFKERARQRSISAGEGVDLFGMSEADELVLKDSEREVGAEEIDASVIEAGA</sequence>
<dbReference type="AlphaFoldDB" id="A0A9W7LGH6"/>
<protein>
    <recommendedName>
        <fullName evidence="5">EF-hand domain-containing protein</fullName>
    </recommendedName>
</protein>
<evidence type="ECO:0008006" key="5">
    <source>
        <dbReference type="Google" id="ProtNLM"/>
    </source>
</evidence>